<accession>A0A9W6L7J5</accession>
<evidence type="ECO:0000259" key="5">
    <source>
        <dbReference type="Pfam" id="PF13458"/>
    </source>
</evidence>
<proteinExistence type="inferred from homology"/>
<reference evidence="6" key="1">
    <citation type="journal article" date="2014" name="Int. J. Syst. Evol. Microbiol.">
        <title>Complete genome sequence of Corynebacterium casei LMG S-19264T (=DSM 44701T), isolated from a smear-ripened cheese.</title>
        <authorList>
            <consortium name="US DOE Joint Genome Institute (JGI-PGF)"/>
            <person name="Walter F."/>
            <person name="Albersmeier A."/>
            <person name="Kalinowski J."/>
            <person name="Ruckert C."/>
        </authorList>
    </citation>
    <scope>NUCLEOTIDE SEQUENCE</scope>
    <source>
        <strain evidence="6">VKM Ac-1069</strain>
    </source>
</reference>
<feature type="signal peptide" evidence="4">
    <location>
        <begin position="1"/>
        <end position="22"/>
    </location>
</feature>
<gene>
    <name evidence="6" type="primary">livK</name>
    <name evidence="6" type="ORF">GCM10017577_57040</name>
</gene>
<dbReference type="Gene3D" id="3.40.50.2300">
    <property type="match status" value="2"/>
</dbReference>
<dbReference type="EMBL" id="BSFQ01000033">
    <property type="protein sequence ID" value="GLL14557.1"/>
    <property type="molecule type" value="Genomic_DNA"/>
</dbReference>
<dbReference type="Pfam" id="PF13458">
    <property type="entry name" value="Peripla_BP_6"/>
    <property type="match status" value="1"/>
</dbReference>
<evidence type="ECO:0000256" key="3">
    <source>
        <dbReference type="SAM" id="MobiDB-lite"/>
    </source>
</evidence>
<keyword evidence="7" id="KW-1185">Reference proteome</keyword>
<dbReference type="PANTHER" id="PTHR47235">
    <property type="entry name" value="BLR6548 PROTEIN"/>
    <property type="match status" value="1"/>
</dbReference>
<name>A0A9W6L7J5_9PSEU</name>
<dbReference type="CDD" id="cd06343">
    <property type="entry name" value="PBP1_ABC_ligand_binding-like"/>
    <property type="match status" value="1"/>
</dbReference>
<feature type="chain" id="PRO_5040730701" evidence="4">
    <location>
        <begin position="23"/>
        <end position="445"/>
    </location>
</feature>
<evidence type="ECO:0000256" key="2">
    <source>
        <dbReference type="ARBA" id="ARBA00022729"/>
    </source>
</evidence>
<dbReference type="InterPro" id="IPR028081">
    <property type="entry name" value="Leu-bd"/>
</dbReference>
<feature type="domain" description="Leucine-binding protein" evidence="5">
    <location>
        <begin position="51"/>
        <end position="404"/>
    </location>
</feature>
<sequence length="445" mass="47125">MRRSRRVRALVALALGAVLALAGCGAGGRPDSGSGGGGQSEGSTVGITADSIKVGSHFPLTGVAAPGYSEIPTGTKAYFDWVNAHGGVNGRKIDYVFRDDAYNPTQTSQVVNELVLQDQVFAILGGLGTPTHGAVVDFLNTEGVPDLFVSSGSLLWDQPQKHPMTFGWQPDYEVEAKILADHVAKTFPQARVGLFLQNDDVGTDAERGIRRYLDKQIVAVERYTPGNTDIGPQMSALQAANADLVIGFNVPSYTALTQLQGQKLNYKPQWVYSNIGADPVLVGSLLGRFSQGQVTDNALLNGIITDEYLPRADNPADPWTAQFDAIWKAHGDGGALSNFRIFGMSQGYAFVQAMLAAGPNPTRQGLVEAIEKGGTQFQGPWAAPYRFTADKHSGMSGVKVVQVTGQTTKALTPVRTTSNGDAPIQDETAGETPVPPNGIPTNPGA</sequence>
<dbReference type="SUPFAM" id="SSF53822">
    <property type="entry name" value="Periplasmic binding protein-like I"/>
    <property type="match status" value="1"/>
</dbReference>
<reference evidence="6" key="2">
    <citation type="submission" date="2023-01" db="EMBL/GenBank/DDBJ databases">
        <authorList>
            <person name="Sun Q."/>
            <person name="Evtushenko L."/>
        </authorList>
    </citation>
    <scope>NUCLEOTIDE SEQUENCE</scope>
    <source>
        <strain evidence="6">VKM Ac-1069</strain>
    </source>
</reference>
<organism evidence="6 7">
    <name type="scientific">Pseudonocardia halophobica</name>
    <dbReference type="NCBI Taxonomy" id="29401"/>
    <lineage>
        <taxon>Bacteria</taxon>
        <taxon>Bacillati</taxon>
        <taxon>Actinomycetota</taxon>
        <taxon>Actinomycetes</taxon>
        <taxon>Pseudonocardiales</taxon>
        <taxon>Pseudonocardiaceae</taxon>
        <taxon>Pseudonocardia</taxon>
    </lineage>
</organism>
<dbReference type="InterPro" id="IPR028082">
    <property type="entry name" value="Peripla_BP_I"/>
</dbReference>
<keyword evidence="2 4" id="KW-0732">Signal</keyword>
<dbReference type="Proteomes" id="UP001143463">
    <property type="component" value="Unassembled WGS sequence"/>
</dbReference>
<protein>
    <submittedName>
        <fullName evidence="6">ABC transporter substrate-binding protein</fullName>
    </submittedName>
</protein>
<dbReference type="PROSITE" id="PS51257">
    <property type="entry name" value="PROKAR_LIPOPROTEIN"/>
    <property type="match status" value="1"/>
</dbReference>
<dbReference type="RefSeq" id="WP_037050491.1">
    <property type="nucleotide sequence ID" value="NZ_BAAAUZ010000033.1"/>
</dbReference>
<feature type="region of interest" description="Disordered" evidence="3">
    <location>
        <begin position="411"/>
        <end position="445"/>
    </location>
</feature>
<comment type="similarity">
    <text evidence="1">Belongs to the leucine-binding protein family.</text>
</comment>
<evidence type="ECO:0000256" key="4">
    <source>
        <dbReference type="SAM" id="SignalP"/>
    </source>
</evidence>
<dbReference type="PANTHER" id="PTHR47235:SF1">
    <property type="entry name" value="BLR6548 PROTEIN"/>
    <property type="match status" value="1"/>
</dbReference>
<evidence type="ECO:0000256" key="1">
    <source>
        <dbReference type="ARBA" id="ARBA00010062"/>
    </source>
</evidence>
<dbReference type="AlphaFoldDB" id="A0A9W6L7J5"/>
<evidence type="ECO:0000313" key="7">
    <source>
        <dbReference type="Proteomes" id="UP001143463"/>
    </source>
</evidence>
<comment type="caution">
    <text evidence="6">The sequence shown here is derived from an EMBL/GenBank/DDBJ whole genome shotgun (WGS) entry which is preliminary data.</text>
</comment>
<evidence type="ECO:0000313" key="6">
    <source>
        <dbReference type="EMBL" id="GLL14557.1"/>
    </source>
</evidence>